<dbReference type="Proteomes" id="UP000265566">
    <property type="component" value="Chromosome 2"/>
</dbReference>
<gene>
    <name evidence="1" type="ORF">MtrunA17_Chr2g0278881</name>
</gene>
<proteinExistence type="predicted"/>
<dbReference type="Gramene" id="rna7244">
    <property type="protein sequence ID" value="RHN71625.1"/>
    <property type="gene ID" value="gene7244"/>
</dbReference>
<organism evidence="1 2">
    <name type="scientific">Medicago truncatula</name>
    <name type="common">Barrel medic</name>
    <name type="synonym">Medicago tribuloides</name>
    <dbReference type="NCBI Taxonomy" id="3880"/>
    <lineage>
        <taxon>Eukaryota</taxon>
        <taxon>Viridiplantae</taxon>
        <taxon>Streptophyta</taxon>
        <taxon>Embryophyta</taxon>
        <taxon>Tracheophyta</taxon>
        <taxon>Spermatophyta</taxon>
        <taxon>Magnoliopsida</taxon>
        <taxon>eudicotyledons</taxon>
        <taxon>Gunneridae</taxon>
        <taxon>Pentapetalae</taxon>
        <taxon>rosids</taxon>
        <taxon>fabids</taxon>
        <taxon>Fabales</taxon>
        <taxon>Fabaceae</taxon>
        <taxon>Papilionoideae</taxon>
        <taxon>50 kb inversion clade</taxon>
        <taxon>NPAAA clade</taxon>
        <taxon>Hologalegina</taxon>
        <taxon>IRL clade</taxon>
        <taxon>Trifolieae</taxon>
        <taxon>Medicago</taxon>
    </lineage>
</organism>
<dbReference type="AlphaFoldDB" id="A0A396J557"/>
<protein>
    <submittedName>
        <fullName evidence="1">Uncharacterized protein</fullName>
    </submittedName>
</protein>
<dbReference type="EMBL" id="PSQE01000002">
    <property type="protein sequence ID" value="RHN71625.1"/>
    <property type="molecule type" value="Genomic_DNA"/>
</dbReference>
<accession>A0A396J557</accession>
<evidence type="ECO:0000313" key="1">
    <source>
        <dbReference type="EMBL" id="RHN71625.1"/>
    </source>
</evidence>
<sequence>MNHSPGNPLLDYCLRHHCIPRWPTCSVVTFVKEMGMTPVKLLLLRRLFWRAT</sequence>
<reference evidence="2" key="1">
    <citation type="journal article" date="2018" name="Nat. Plants">
        <title>Whole-genome landscape of Medicago truncatula symbiotic genes.</title>
        <authorList>
            <person name="Pecrix Y."/>
            <person name="Staton S.E."/>
            <person name="Sallet E."/>
            <person name="Lelandais-Briere C."/>
            <person name="Moreau S."/>
            <person name="Carrere S."/>
            <person name="Blein T."/>
            <person name="Jardinaud M.F."/>
            <person name="Latrasse D."/>
            <person name="Zouine M."/>
            <person name="Zahm M."/>
            <person name="Kreplak J."/>
            <person name="Mayjonade B."/>
            <person name="Satge C."/>
            <person name="Perez M."/>
            <person name="Cauet S."/>
            <person name="Marande W."/>
            <person name="Chantry-Darmon C."/>
            <person name="Lopez-Roques C."/>
            <person name="Bouchez O."/>
            <person name="Berard A."/>
            <person name="Debelle F."/>
            <person name="Munos S."/>
            <person name="Bendahmane A."/>
            <person name="Berges H."/>
            <person name="Niebel A."/>
            <person name="Buitink J."/>
            <person name="Frugier F."/>
            <person name="Benhamed M."/>
            <person name="Crespi M."/>
            <person name="Gouzy J."/>
            <person name="Gamas P."/>
        </authorList>
    </citation>
    <scope>NUCLEOTIDE SEQUENCE [LARGE SCALE GENOMIC DNA]</scope>
    <source>
        <strain evidence="2">cv. Jemalong A17</strain>
    </source>
</reference>
<name>A0A396J557_MEDTR</name>
<comment type="caution">
    <text evidence="1">The sequence shown here is derived from an EMBL/GenBank/DDBJ whole genome shotgun (WGS) entry which is preliminary data.</text>
</comment>
<evidence type="ECO:0000313" key="2">
    <source>
        <dbReference type="Proteomes" id="UP000265566"/>
    </source>
</evidence>